<feature type="binding site" evidence="6">
    <location>
        <position position="19"/>
    </location>
    <ligand>
        <name>Na(+)</name>
        <dbReference type="ChEBI" id="CHEBI:29101"/>
        <label>1</label>
    </ligand>
</feature>
<evidence type="ECO:0000256" key="4">
    <source>
        <dbReference type="ARBA" id="ARBA00022989"/>
    </source>
</evidence>
<dbReference type="AlphaFoldDB" id="A0A7L3XB35"/>
<name>A0A7L3XB35_9AVES</name>
<dbReference type="GO" id="GO:0035725">
    <property type="term" value="P:sodium ion transmembrane transport"/>
    <property type="evidence" value="ECO:0007669"/>
    <property type="project" value="TreeGrafter"/>
</dbReference>
<dbReference type="InterPro" id="IPR000175">
    <property type="entry name" value="Na/ntran_symport"/>
</dbReference>
<keyword evidence="2" id="KW-0813">Transport</keyword>
<keyword evidence="3 7" id="KW-0812">Transmembrane</keyword>
<keyword evidence="9" id="KW-1185">Reference proteome</keyword>
<evidence type="ECO:0000256" key="1">
    <source>
        <dbReference type="ARBA" id="ARBA00004141"/>
    </source>
</evidence>
<evidence type="ECO:0000256" key="2">
    <source>
        <dbReference type="ARBA" id="ARBA00022448"/>
    </source>
</evidence>
<feature type="transmembrane region" description="Helical" evidence="7">
    <location>
        <begin position="211"/>
        <end position="231"/>
    </location>
</feature>
<feature type="transmembrane region" description="Helical" evidence="7">
    <location>
        <begin position="240"/>
        <end position="261"/>
    </location>
</feature>
<dbReference type="GO" id="GO:0006865">
    <property type="term" value="P:amino acid transport"/>
    <property type="evidence" value="ECO:0007669"/>
    <property type="project" value="TreeGrafter"/>
</dbReference>
<dbReference type="GO" id="GO:0005886">
    <property type="term" value="C:plasma membrane"/>
    <property type="evidence" value="ECO:0007669"/>
    <property type="project" value="TreeGrafter"/>
</dbReference>
<feature type="transmembrane region" description="Helical" evidence="7">
    <location>
        <begin position="321"/>
        <end position="339"/>
    </location>
</feature>
<keyword evidence="5 7" id="KW-0472">Membrane</keyword>
<keyword evidence="4 7" id="KW-1133">Transmembrane helix</keyword>
<keyword evidence="6" id="KW-0479">Metal-binding</keyword>
<evidence type="ECO:0000256" key="5">
    <source>
        <dbReference type="ARBA" id="ARBA00023136"/>
    </source>
</evidence>
<dbReference type="InterPro" id="IPR037272">
    <property type="entry name" value="SNS_sf"/>
</dbReference>
<comment type="caution">
    <text evidence="8">The sequence shown here is derived from an EMBL/GenBank/DDBJ whole genome shotgun (WGS) entry which is preliminary data.</text>
</comment>
<feature type="non-terminal residue" evidence="8">
    <location>
        <position position="1"/>
    </location>
</feature>
<organism evidence="8 9">
    <name type="scientific">Calonectris borealis</name>
    <name type="common">Cory's shearwater</name>
    <dbReference type="NCBI Taxonomy" id="1323832"/>
    <lineage>
        <taxon>Eukaryota</taxon>
        <taxon>Metazoa</taxon>
        <taxon>Chordata</taxon>
        <taxon>Craniata</taxon>
        <taxon>Vertebrata</taxon>
        <taxon>Euteleostomi</taxon>
        <taxon>Archelosauria</taxon>
        <taxon>Archosauria</taxon>
        <taxon>Dinosauria</taxon>
        <taxon>Saurischia</taxon>
        <taxon>Theropoda</taxon>
        <taxon>Coelurosauria</taxon>
        <taxon>Aves</taxon>
        <taxon>Neognathae</taxon>
        <taxon>Neoaves</taxon>
        <taxon>Aequornithes</taxon>
        <taxon>Procellariiformes</taxon>
        <taxon>Procellariidae</taxon>
        <taxon>Calonectris</taxon>
    </lineage>
</organism>
<accession>A0A7L3XB35</accession>
<feature type="non-terminal residue" evidence="8">
    <location>
        <position position="340"/>
    </location>
</feature>
<evidence type="ECO:0000313" key="9">
    <source>
        <dbReference type="Proteomes" id="UP000535403"/>
    </source>
</evidence>
<evidence type="ECO:0000256" key="6">
    <source>
        <dbReference type="PIRSR" id="PIRSR600175-1"/>
    </source>
</evidence>
<dbReference type="SUPFAM" id="SSF161070">
    <property type="entry name" value="SNF-like"/>
    <property type="match status" value="1"/>
</dbReference>
<sequence length="340" mass="35929">RPAWTSKAQYILAQLGFSVGLGNVWRVPYRCHQDGGGECWGVLGGCWESCPPSPSCPPPGAFLLLYLLLLFLVGIPLLFLELAAGQCLRQGSVGVWRSISPRLAGIGLASCLVCVFVALYYNVIIAWSLLYLARSFQHPLPWQSCPSAGPNRTGGGPQGARGGVVSGRPGPAITCSVPPPEPECALSSPTTYFWYRQTLDVTPEMGVGGGLQPALVGGLLGAWALVGASLLKGIKSSGKVLYVSTLFPYLVLFCLLVRGLLLEGAPEGVRIMFTPKVSAWGTGQAWRQAATQVFFALGLGFGSVIAYASYGARRSNCHRDAVLVAGLNALTSLLATLVVF</sequence>
<dbReference type="Proteomes" id="UP000535403">
    <property type="component" value="Unassembled WGS sequence"/>
</dbReference>
<feature type="transmembrane region" description="Helical" evidence="7">
    <location>
        <begin position="289"/>
        <end position="309"/>
    </location>
</feature>
<gene>
    <name evidence="8" type="primary">Slc6a17_0</name>
    <name evidence="8" type="ORF">CALBOR_R09189</name>
</gene>
<feature type="binding site" evidence="6">
    <location>
        <position position="16"/>
    </location>
    <ligand>
        <name>Na(+)</name>
        <dbReference type="ChEBI" id="CHEBI:29101"/>
        <label>1</label>
    </ligand>
</feature>
<dbReference type="GO" id="GO:0046872">
    <property type="term" value="F:metal ion binding"/>
    <property type="evidence" value="ECO:0007669"/>
    <property type="project" value="UniProtKB-KW"/>
</dbReference>
<feature type="transmembrane region" description="Helical" evidence="7">
    <location>
        <begin position="61"/>
        <end position="82"/>
    </location>
</feature>
<evidence type="ECO:0000256" key="7">
    <source>
        <dbReference type="SAM" id="Phobius"/>
    </source>
</evidence>
<feature type="binding site" evidence="6">
    <location>
        <position position="328"/>
    </location>
    <ligand>
        <name>Na(+)</name>
        <dbReference type="ChEBI" id="CHEBI:29101"/>
        <label>1</label>
    </ligand>
</feature>
<keyword evidence="6" id="KW-0915">Sodium</keyword>
<dbReference type="PROSITE" id="PS50267">
    <property type="entry name" value="NA_NEUROTRAN_SYMP_3"/>
    <property type="match status" value="1"/>
</dbReference>
<evidence type="ECO:0000256" key="3">
    <source>
        <dbReference type="ARBA" id="ARBA00022692"/>
    </source>
</evidence>
<evidence type="ECO:0000313" key="8">
    <source>
        <dbReference type="EMBL" id="NXV85171.1"/>
    </source>
</evidence>
<protein>
    <submittedName>
        <fullName evidence="8">S6A17 protein</fullName>
    </submittedName>
</protein>
<feature type="binding site" evidence="6">
    <location>
        <position position="23"/>
    </location>
    <ligand>
        <name>Na(+)</name>
        <dbReference type="ChEBI" id="CHEBI:29101"/>
        <label>1</label>
    </ligand>
</feature>
<comment type="subcellular location">
    <subcellularLocation>
        <location evidence="1">Membrane</location>
        <topology evidence="1">Multi-pass membrane protein</topology>
    </subcellularLocation>
</comment>
<proteinExistence type="predicted"/>
<feature type="transmembrane region" description="Helical" evidence="7">
    <location>
        <begin position="103"/>
        <end position="132"/>
    </location>
</feature>
<dbReference type="Pfam" id="PF00209">
    <property type="entry name" value="SNF"/>
    <property type="match status" value="2"/>
</dbReference>
<dbReference type="PANTHER" id="PTHR11616:SF233">
    <property type="entry name" value="TRANSPORTER"/>
    <property type="match status" value="1"/>
</dbReference>
<dbReference type="PRINTS" id="PR00176">
    <property type="entry name" value="NANEUSMPORT"/>
</dbReference>
<dbReference type="PANTHER" id="PTHR11616">
    <property type="entry name" value="SODIUM/CHLORIDE DEPENDENT TRANSPORTER"/>
    <property type="match status" value="1"/>
</dbReference>
<dbReference type="EMBL" id="VZUG01002576">
    <property type="protein sequence ID" value="NXV85171.1"/>
    <property type="molecule type" value="Genomic_DNA"/>
</dbReference>
<reference evidence="8 9" key="1">
    <citation type="submission" date="2019-09" db="EMBL/GenBank/DDBJ databases">
        <title>Bird 10,000 Genomes (B10K) Project - Family phase.</title>
        <authorList>
            <person name="Zhang G."/>
        </authorList>
    </citation>
    <scope>NUCLEOTIDE SEQUENCE [LARGE SCALE GENOMIC DNA]</scope>
    <source>
        <strain evidence="8">OUT-0025</strain>
        <tissue evidence="8">Blood</tissue>
    </source>
</reference>